<dbReference type="Gene3D" id="3.40.50.880">
    <property type="match status" value="1"/>
</dbReference>
<evidence type="ECO:0000256" key="8">
    <source>
        <dbReference type="PIRNR" id="PIRNR001084"/>
    </source>
</evidence>
<evidence type="ECO:0000313" key="14">
    <source>
        <dbReference type="EMBL" id="OPJ58308.1"/>
    </source>
</evidence>
<dbReference type="Pfam" id="PF08533">
    <property type="entry name" value="Glyco_hydro_42C"/>
    <property type="match status" value="1"/>
</dbReference>
<dbReference type="RefSeq" id="WP_079427185.1">
    <property type="nucleotide sequence ID" value="NZ_MZGV01000059.1"/>
</dbReference>
<keyword evidence="5 8" id="KW-0378">Hydrolase</keyword>
<dbReference type="STRING" id="1450648.CLORY_36710"/>
<dbReference type="InterPro" id="IPR017853">
    <property type="entry name" value="GH"/>
</dbReference>
<evidence type="ECO:0000259" key="11">
    <source>
        <dbReference type="Pfam" id="PF02449"/>
    </source>
</evidence>
<feature type="domain" description="Beta-galactosidase C-terminal" evidence="13">
    <location>
        <begin position="631"/>
        <end position="685"/>
    </location>
</feature>
<evidence type="ECO:0000256" key="4">
    <source>
        <dbReference type="ARBA" id="ARBA00022723"/>
    </source>
</evidence>
<dbReference type="Gene3D" id="3.20.20.80">
    <property type="entry name" value="Glycosidases"/>
    <property type="match status" value="1"/>
</dbReference>
<feature type="domain" description="Glycoside hydrolase family 42 N-terminal" evidence="11">
    <location>
        <begin position="17"/>
        <end position="397"/>
    </location>
</feature>
<sequence>MNTEKSINLKKPTLGVCYYPEHWSEYLWENDLDRMVEHGIEIIRIAEFAWNKFEPKEDVFNYDFFDRFLDLAYSKGIKVIFCTPTATPPAWLTNKYPEVLNAREDGTLYRHGMRKQHNYNSKVYLKFVSRLVDKIAAHYCPHPAIIGWQIDNELNCETNVFYSESDHEAFRIYLKDKFKTLDALNEAMGTTFWNQTYTAWDEIYLTRPTISNSNNPHLSLEEKRFFSHSAISYCKLQCDIINKYKPEDQFITTNGIFGHLDSHEMTDSCLDFITYDSYPNFAYDTWTDPKKPGNLNDRRSSWSLIRARSISPTFGIMEQQSGAGGWDTRMKQPAPKPGQMRLWTFQSLAHGANFISYFRWRTSWIGTEIYWHGLNDYSNEPNRRLAELKVVHEDFNKLSEVAGTHYEANVGFIRDYDNEWDGEQDKWHGPLDDFSNDSWFSASQLTHTPMDFVYLKSGCKKTTLEDLSRYKLLVYPHATILTKETAELLKMYVEQGGTLIMGSRTGYKDQFGRCPMRPMPGFASEICGVKVTDYTLVGPADEDEYAVWDNEEIEAPIFNDILQPIGDAKVLATFKGNYYDGAPALVVNTIGKGKAYYYGAGFSEKAAEIFLRKLGFSCPYKDIIELPREAELAVRSNDSHQYIFVLNYMDHSIEVDVKKIANDLLSGEVISGKVSIEKYGVIVLEIS</sequence>
<protein>
    <recommendedName>
        <fullName evidence="3 8">Beta-galactosidase</fullName>
        <shortName evidence="8">Beta-gal</shortName>
        <ecNumber evidence="3 8">3.2.1.23</ecNumber>
    </recommendedName>
</protein>
<evidence type="ECO:0000256" key="10">
    <source>
        <dbReference type="PIRSR" id="PIRSR001084-2"/>
    </source>
</evidence>
<evidence type="ECO:0000256" key="6">
    <source>
        <dbReference type="ARBA" id="ARBA00022833"/>
    </source>
</evidence>
<dbReference type="InterPro" id="IPR029062">
    <property type="entry name" value="Class_I_gatase-like"/>
</dbReference>
<feature type="domain" description="Beta-galactosidase trimerisation" evidence="12">
    <location>
        <begin position="408"/>
        <end position="614"/>
    </location>
</feature>
<organism evidence="14 15">
    <name type="scientific">Clostridium oryzae</name>
    <dbReference type="NCBI Taxonomy" id="1450648"/>
    <lineage>
        <taxon>Bacteria</taxon>
        <taxon>Bacillati</taxon>
        <taxon>Bacillota</taxon>
        <taxon>Clostridia</taxon>
        <taxon>Eubacteriales</taxon>
        <taxon>Clostridiaceae</taxon>
        <taxon>Clostridium</taxon>
    </lineage>
</organism>
<proteinExistence type="inferred from homology"/>
<dbReference type="AlphaFoldDB" id="A0A1V4IE77"/>
<dbReference type="PANTHER" id="PTHR36447">
    <property type="entry name" value="BETA-GALACTOSIDASE GANA"/>
    <property type="match status" value="1"/>
</dbReference>
<evidence type="ECO:0000256" key="3">
    <source>
        <dbReference type="ARBA" id="ARBA00012756"/>
    </source>
</evidence>
<feature type="binding site" evidence="10">
    <location>
        <position position="114"/>
    </location>
    <ligand>
        <name>substrate</name>
    </ligand>
</feature>
<evidence type="ECO:0000256" key="7">
    <source>
        <dbReference type="ARBA" id="ARBA00023295"/>
    </source>
</evidence>
<dbReference type="Pfam" id="PF02449">
    <property type="entry name" value="Glyco_hydro_42"/>
    <property type="match status" value="1"/>
</dbReference>
<evidence type="ECO:0000313" key="15">
    <source>
        <dbReference type="Proteomes" id="UP000190080"/>
    </source>
</evidence>
<dbReference type="InterPro" id="IPR013529">
    <property type="entry name" value="Glyco_hydro_42_N"/>
</dbReference>
<evidence type="ECO:0000256" key="2">
    <source>
        <dbReference type="ARBA" id="ARBA00005940"/>
    </source>
</evidence>
<dbReference type="CDD" id="cd03143">
    <property type="entry name" value="A4_beta-galactosidase_middle_domain"/>
    <property type="match status" value="1"/>
</dbReference>
<dbReference type="GO" id="GO:0046872">
    <property type="term" value="F:metal ion binding"/>
    <property type="evidence" value="ECO:0007669"/>
    <property type="project" value="UniProtKB-KW"/>
</dbReference>
<dbReference type="GO" id="GO:0009341">
    <property type="term" value="C:beta-galactosidase complex"/>
    <property type="evidence" value="ECO:0007669"/>
    <property type="project" value="InterPro"/>
</dbReference>
<gene>
    <name evidence="14" type="primary">bgaB_2</name>
    <name evidence="14" type="ORF">CLORY_36710</name>
</gene>
<reference evidence="14 15" key="1">
    <citation type="submission" date="2017-03" db="EMBL/GenBank/DDBJ databases">
        <title>Genome sequence of Clostridium oryzae DSM 28571.</title>
        <authorList>
            <person name="Poehlein A."/>
            <person name="Daniel R."/>
        </authorList>
    </citation>
    <scope>NUCLEOTIDE SEQUENCE [LARGE SCALE GENOMIC DNA]</scope>
    <source>
        <strain evidence="14 15">DSM 28571</strain>
    </source>
</reference>
<name>A0A1V4IE77_9CLOT</name>
<dbReference type="PANTHER" id="PTHR36447:SF2">
    <property type="entry name" value="BETA-GALACTOSIDASE YESZ"/>
    <property type="match status" value="1"/>
</dbReference>
<dbReference type="PIRSF" id="PIRSF001084">
    <property type="entry name" value="B-galactosidase"/>
    <property type="match status" value="1"/>
</dbReference>
<keyword evidence="6" id="KW-0862">Zinc</keyword>
<evidence type="ECO:0000256" key="1">
    <source>
        <dbReference type="ARBA" id="ARBA00001412"/>
    </source>
</evidence>
<evidence type="ECO:0000259" key="12">
    <source>
        <dbReference type="Pfam" id="PF08532"/>
    </source>
</evidence>
<keyword evidence="7 8" id="KW-0326">Glycosidase</keyword>
<dbReference type="OrthoDB" id="9800974at2"/>
<evidence type="ECO:0000259" key="13">
    <source>
        <dbReference type="Pfam" id="PF08533"/>
    </source>
</evidence>
<dbReference type="InterPro" id="IPR003476">
    <property type="entry name" value="Glyco_hydro_42"/>
</dbReference>
<dbReference type="InterPro" id="IPR013738">
    <property type="entry name" value="Beta_galactosidase_Trimer"/>
</dbReference>
<dbReference type="EC" id="3.2.1.23" evidence="3 8"/>
<evidence type="ECO:0000256" key="5">
    <source>
        <dbReference type="ARBA" id="ARBA00022801"/>
    </source>
</evidence>
<dbReference type="Pfam" id="PF08532">
    <property type="entry name" value="Glyco_hydro_42M"/>
    <property type="match status" value="1"/>
</dbReference>
<keyword evidence="4" id="KW-0479">Metal-binding</keyword>
<comment type="caution">
    <text evidence="14">The sequence shown here is derived from an EMBL/GenBank/DDBJ whole genome shotgun (WGS) entry which is preliminary data.</text>
</comment>
<feature type="binding site" evidence="10">
    <location>
        <position position="152"/>
    </location>
    <ligand>
        <name>substrate</name>
    </ligand>
</feature>
<dbReference type="InterPro" id="IPR013739">
    <property type="entry name" value="Beta_galactosidase_C"/>
</dbReference>
<feature type="binding site" evidence="10">
    <location>
        <position position="326"/>
    </location>
    <ligand>
        <name>substrate</name>
    </ligand>
</feature>
<dbReference type="Gene3D" id="2.60.40.1180">
    <property type="entry name" value="Golgi alpha-mannosidase II"/>
    <property type="match status" value="1"/>
</dbReference>
<feature type="active site" description="Nucleophile" evidence="9">
    <location>
        <position position="318"/>
    </location>
</feature>
<dbReference type="GO" id="GO:0004565">
    <property type="term" value="F:beta-galactosidase activity"/>
    <property type="evidence" value="ECO:0007669"/>
    <property type="project" value="UniProtKB-EC"/>
</dbReference>
<dbReference type="EMBL" id="MZGV01000059">
    <property type="protein sequence ID" value="OPJ58308.1"/>
    <property type="molecule type" value="Genomic_DNA"/>
</dbReference>
<dbReference type="Proteomes" id="UP000190080">
    <property type="component" value="Unassembled WGS sequence"/>
</dbReference>
<comment type="similarity">
    <text evidence="2 8">Belongs to the glycosyl hydrolase 42 family.</text>
</comment>
<dbReference type="SUPFAM" id="SSF51445">
    <property type="entry name" value="(Trans)glycosidases"/>
    <property type="match status" value="1"/>
</dbReference>
<feature type="active site" description="Proton donor" evidence="9">
    <location>
        <position position="153"/>
    </location>
</feature>
<dbReference type="SUPFAM" id="SSF52317">
    <property type="entry name" value="Class I glutamine amidotransferase-like"/>
    <property type="match status" value="1"/>
</dbReference>
<dbReference type="GO" id="GO:0006012">
    <property type="term" value="P:galactose metabolic process"/>
    <property type="evidence" value="ECO:0007669"/>
    <property type="project" value="InterPro"/>
</dbReference>
<accession>A0A1V4IE77</accession>
<keyword evidence="15" id="KW-1185">Reference proteome</keyword>
<comment type="catalytic activity">
    <reaction evidence="1 8">
        <text>Hydrolysis of terminal non-reducing beta-D-galactose residues in beta-D-galactosides.</text>
        <dbReference type="EC" id="3.2.1.23"/>
    </reaction>
</comment>
<evidence type="ECO:0000256" key="9">
    <source>
        <dbReference type="PIRSR" id="PIRSR001084-1"/>
    </source>
</evidence>
<dbReference type="InterPro" id="IPR013780">
    <property type="entry name" value="Glyco_hydro_b"/>
</dbReference>